<dbReference type="Pfam" id="PF00084">
    <property type="entry name" value="Sushi"/>
    <property type="match status" value="1"/>
</dbReference>
<keyword evidence="7" id="KW-0768">Sushi</keyword>
<dbReference type="SUPFAM" id="SSF57424">
    <property type="entry name" value="LDL receptor-like module"/>
    <property type="match status" value="1"/>
</dbReference>
<sequence>PQTNATGCGGILTTPSGGSVTSPNFPSNYGNNEKCEWLITVPEGNIRLTFNSFDIEMDYDFLFIYDGANDGAELIQWLSGQLWQISPVIISTSNKMFLRFTSDYIVTRQGFEFSYMIHTAGQCWDPDVPANGTIHFVGHFGCKHECIPSWKRCDGHTDCTDGSDEKECVCLPIPGDFKLRRTLTMLPNQLGQTTFEEIRNSSHVQRLYSLDNITGSYHPEFKDFLSTIIFPQCNVTEGNRTHCVNEANTTACNGTQLLPCRSWCEEVLSMADDWIKKLLPPCDLFPSSDQNCWNPSLPTKENEVCYHGNGMNYRGTWSKTASGADCVQWSAPQAGYYKTEFPWANLDNNYCRNPTGLERPFCLTEDGSQEECDITLWDRGPPNYGNTSPRKKFYYVGEKVTYKCNKGYKLTSNDSEATCIEEGVWQPGKPSCSVNHWEMLQEDLVGNSLSPESIIIKFTGSVDIIADLDEKKEQLVASVAIDFTWIDNRLRWNQDGYKNITTVSIPGDRIWTPTFTLRRNADPSYKGLQKDVPVEVSSDGTVHWVVETLTTTVCEADPFLFPSDTLECHVCFSAATAIKETIIQCQGGRSAAYKGNIPCNSYSPTKTEGEWNRKDKIFAKDNREACFVLHLSRAPLFHIATTVGPCIILVVLMSMTFIIPLDKGDRISFGVTILLSMVVSLVFVTDVLPVKGSLPFFATLIITCMGLMGLFLFFTLVIIVIHDREGSLSPAAKTIFLRYIARMLLLGDLTANKQANDEEVDVINHAAIELTNCAYETDNVSEADEEVIYFGGHERSEQPSTPTEDAFGSSGLSELNASVKELITVVREVGDLTNAEIRELTKAVKNEEEVSDYILLAKVLDRLCLVLYFISIAATVPMTMYLSK</sequence>
<dbReference type="KEGG" id="bbel:109468310"/>
<dbReference type="SMART" id="SM00130">
    <property type="entry name" value="KR"/>
    <property type="match status" value="1"/>
</dbReference>
<dbReference type="SMART" id="SM00042">
    <property type="entry name" value="CUB"/>
    <property type="match status" value="1"/>
</dbReference>
<keyword evidence="2 5" id="KW-0420">Kringle</keyword>
<keyword evidence="12" id="KW-1185">Reference proteome</keyword>
<dbReference type="InterPro" id="IPR035976">
    <property type="entry name" value="Sushi/SCR/CCP_sf"/>
</dbReference>
<dbReference type="PROSITE" id="PS50070">
    <property type="entry name" value="KRINGLE_2"/>
    <property type="match status" value="1"/>
</dbReference>
<dbReference type="PROSITE" id="PS01180">
    <property type="entry name" value="CUB"/>
    <property type="match status" value="1"/>
</dbReference>
<dbReference type="CDD" id="cd18989">
    <property type="entry name" value="LGIC_ECD_cation"/>
    <property type="match status" value="1"/>
</dbReference>
<dbReference type="Pfam" id="PF02932">
    <property type="entry name" value="Neur_chan_memb"/>
    <property type="match status" value="1"/>
</dbReference>
<dbReference type="InterPro" id="IPR006202">
    <property type="entry name" value="Neur_chan_lig-bd"/>
</dbReference>
<evidence type="ECO:0000256" key="7">
    <source>
        <dbReference type="PROSITE-ProRule" id="PRU00302"/>
    </source>
</evidence>
<dbReference type="Pfam" id="PF00431">
    <property type="entry name" value="CUB"/>
    <property type="match status" value="1"/>
</dbReference>
<feature type="domain" description="CUB" evidence="9">
    <location>
        <begin position="8"/>
        <end position="118"/>
    </location>
</feature>
<dbReference type="Pfam" id="PF02931">
    <property type="entry name" value="Neur_chan_LBD"/>
    <property type="match status" value="1"/>
</dbReference>
<evidence type="ECO:0000259" key="9">
    <source>
        <dbReference type="PROSITE" id="PS01180"/>
    </source>
</evidence>
<feature type="domain" description="Sushi" evidence="11">
    <location>
        <begin position="370"/>
        <end position="434"/>
    </location>
</feature>
<dbReference type="InterPro" id="IPR000436">
    <property type="entry name" value="Sushi_SCR_CCP_dom"/>
</dbReference>
<dbReference type="Gene3D" id="2.40.20.10">
    <property type="entry name" value="Plasminogen Kringle 4"/>
    <property type="match status" value="1"/>
</dbReference>
<dbReference type="Proteomes" id="UP000515135">
    <property type="component" value="Unplaced"/>
</dbReference>
<keyword evidence="8" id="KW-0472">Membrane</keyword>
<dbReference type="CDD" id="cd00041">
    <property type="entry name" value="CUB"/>
    <property type="match status" value="1"/>
</dbReference>
<dbReference type="PANTHER" id="PTHR46335:SF1">
    <property type="entry name" value="CUBILIN"/>
    <property type="match status" value="1"/>
</dbReference>
<dbReference type="Gene3D" id="2.60.120.290">
    <property type="entry name" value="Spermadhesin, CUB domain"/>
    <property type="match status" value="1"/>
</dbReference>
<feature type="non-terminal residue" evidence="13">
    <location>
        <position position="1"/>
    </location>
</feature>
<dbReference type="InterPro" id="IPR006029">
    <property type="entry name" value="Neurotrans-gated_channel_TM"/>
</dbReference>
<dbReference type="RefSeq" id="XP_019622120.1">
    <property type="nucleotide sequence ID" value="XM_019766561.1"/>
</dbReference>
<dbReference type="FunFam" id="1.10.2000.10:FF:000030">
    <property type="entry name" value="Uncharacterized protein"/>
    <property type="match status" value="1"/>
</dbReference>
<feature type="disulfide bond" evidence="4">
    <location>
        <begin position="8"/>
        <end position="35"/>
    </location>
</feature>
<keyword evidence="8" id="KW-0812">Transmembrane</keyword>
<dbReference type="SUPFAM" id="SSF63712">
    <property type="entry name" value="Nicotinic receptor ligand binding domain-like"/>
    <property type="match status" value="1"/>
</dbReference>
<dbReference type="GeneID" id="109468310"/>
<dbReference type="PANTHER" id="PTHR46335">
    <property type="entry name" value="CUBILIN"/>
    <property type="match status" value="1"/>
</dbReference>
<dbReference type="FunFam" id="2.40.20.10:FF:000037">
    <property type="entry name" value="Uncharacterized protein"/>
    <property type="match status" value="1"/>
</dbReference>
<dbReference type="InterPro" id="IPR036790">
    <property type="entry name" value="Frizzled_dom_sf"/>
</dbReference>
<dbReference type="Pfam" id="PF00057">
    <property type="entry name" value="Ldl_recept_a"/>
    <property type="match status" value="1"/>
</dbReference>
<dbReference type="InterPro" id="IPR038178">
    <property type="entry name" value="Kringle_sf"/>
</dbReference>
<feature type="transmembrane region" description="Helical" evidence="8">
    <location>
        <begin position="636"/>
        <end position="659"/>
    </location>
</feature>
<dbReference type="Gene3D" id="1.20.58.390">
    <property type="entry name" value="Neurotransmitter-gated ion-channel transmembrane domain"/>
    <property type="match status" value="1"/>
</dbReference>
<dbReference type="AlphaFoldDB" id="A0A6P4XZR0"/>
<organism evidence="12 13">
    <name type="scientific">Branchiostoma belcheri</name>
    <name type="common">Amphioxus</name>
    <dbReference type="NCBI Taxonomy" id="7741"/>
    <lineage>
        <taxon>Eukaryota</taxon>
        <taxon>Metazoa</taxon>
        <taxon>Chordata</taxon>
        <taxon>Cephalochordata</taxon>
        <taxon>Leptocardii</taxon>
        <taxon>Amphioxiformes</taxon>
        <taxon>Branchiostomatidae</taxon>
        <taxon>Branchiostoma</taxon>
    </lineage>
</organism>
<comment type="caution">
    <text evidence="5">Lacks conserved residue(s) required for the propagation of feature annotation.</text>
</comment>
<dbReference type="InterPro" id="IPR038050">
    <property type="entry name" value="Neuro_actylchol_rec"/>
</dbReference>
<evidence type="ECO:0000256" key="2">
    <source>
        <dbReference type="ARBA" id="ARBA00022572"/>
    </source>
</evidence>
<accession>A0A6P4XZR0</accession>
<evidence type="ECO:0000256" key="6">
    <source>
        <dbReference type="PROSITE-ProRule" id="PRU00124"/>
    </source>
</evidence>
<dbReference type="Gene3D" id="2.70.170.10">
    <property type="entry name" value="Neurotransmitter-gated ion-channel ligand-binding domain"/>
    <property type="match status" value="1"/>
</dbReference>
<evidence type="ECO:0000256" key="3">
    <source>
        <dbReference type="ARBA" id="ARBA00023157"/>
    </source>
</evidence>
<dbReference type="SUPFAM" id="SSF57440">
    <property type="entry name" value="Kringle-like"/>
    <property type="match status" value="1"/>
</dbReference>
<dbReference type="SUPFAM" id="SSF57535">
    <property type="entry name" value="Complement control module/SCR domain"/>
    <property type="match status" value="1"/>
</dbReference>
<evidence type="ECO:0000313" key="13">
    <source>
        <dbReference type="RefSeq" id="XP_019622120.1"/>
    </source>
</evidence>
<evidence type="ECO:0000256" key="5">
    <source>
        <dbReference type="PROSITE-ProRule" id="PRU00121"/>
    </source>
</evidence>
<dbReference type="CDD" id="cd00108">
    <property type="entry name" value="KR"/>
    <property type="match status" value="1"/>
</dbReference>
<dbReference type="InterPro" id="IPR035914">
    <property type="entry name" value="Sperma_CUB_dom_sf"/>
</dbReference>
<dbReference type="CDD" id="cd19051">
    <property type="entry name" value="LGIC_TM_cation"/>
    <property type="match status" value="1"/>
</dbReference>
<feature type="domain" description="Kringle" evidence="10">
    <location>
        <begin position="304"/>
        <end position="374"/>
    </location>
</feature>
<name>A0A6P4XZR0_BRABE</name>
<dbReference type="SUPFAM" id="SSF90112">
    <property type="entry name" value="Neurotransmitter-gated ion-channel transmembrane pore"/>
    <property type="match status" value="1"/>
</dbReference>
<dbReference type="SUPFAM" id="SSF49854">
    <property type="entry name" value="Spermadhesin, CUB domain"/>
    <property type="match status" value="1"/>
</dbReference>
<dbReference type="GO" id="GO:0016020">
    <property type="term" value="C:membrane"/>
    <property type="evidence" value="ECO:0007669"/>
    <property type="project" value="UniProtKB-SubCell"/>
</dbReference>
<proteinExistence type="predicted"/>
<dbReference type="OrthoDB" id="6365689at2759"/>
<comment type="subcellular location">
    <subcellularLocation>
        <location evidence="1">Membrane</location>
        <topology evidence="1">Multi-pass membrane protein</topology>
    </subcellularLocation>
</comment>
<evidence type="ECO:0000256" key="1">
    <source>
        <dbReference type="ARBA" id="ARBA00004141"/>
    </source>
</evidence>
<dbReference type="SMART" id="SM00192">
    <property type="entry name" value="LDLa"/>
    <property type="match status" value="1"/>
</dbReference>
<gene>
    <name evidence="13" type="primary">LOC109468310</name>
</gene>
<feature type="transmembrane region" description="Helical" evidence="8">
    <location>
        <begin position="666"/>
        <end position="684"/>
    </location>
</feature>
<dbReference type="FunFam" id="2.70.170.10:FF:000064">
    <property type="entry name" value="Uncharacterized protein"/>
    <property type="match status" value="1"/>
</dbReference>
<dbReference type="PRINTS" id="PR00018">
    <property type="entry name" value="KRINGLE"/>
</dbReference>
<keyword evidence="3 6" id="KW-1015">Disulfide bond</keyword>
<dbReference type="FunFam" id="2.60.120.290:FF:000001">
    <property type="entry name" value="CUB and sushi domain-containing protein 3 isoform X1"/>
    <property type="match status" value="1"/>
</dbReference>
<dbReference type="PROSITE" id="PS50068">
    <property type="entry name" value="LDLRA_2"/>
    <property type="match status" value="1"/>
</dbReference>
<dbReference type="CDD" id="cd00033">
    <property type="entry name" value="CCP"/>
    <property type="match status" value="1"/>
</dbReference>
<dbReference type="InterPro" id="IPR000859">
    <property type="entry name" value="CUB_dom"/>
</dbReference>
<dbReference type="CDD" id="cd00112">
    <property type="entry name" value="LDLa"/>
    <property type="match status" value="1"/>
</dbReference>
<dbReference type="InterPro" id="IPR013806">
    <property type="entry name" value="Kringle-like"/>
</dbReference>
<dbReference type="InterPro" id="IPR002172">
    <property type="entry name" value="LDrepeatLR_classA_rpt"/>
</dbReference>
<feature type="transmembrane region" description="Helical" evidence="8">
    <location>
        <begin position="863"/>
        <end position="882"/>
    </location>
</feature>
<dbReference type="CDD" id="cd07066">
    <property type="entry name" value="CRD_FZ"/>
    <property type="match status" value="1"/>
</dbReference>
<dbReference type="InterPro" id="IPR000001">
    <property type="entry name" value="Kringle"/>
</dbReference>
<dbReference type="GO" id="GO:0005230">
    <property type="term" value="F:extracellular ligand-gated monoatomic ion channel activity"/>
    <property type="evidence" value="ECO:0007669"/>
    <property type="project" value="InterPro"/>
</dbReference>
<protein>
    <submittedName>
        <fullName evidence="13">Uncharacterized protein LOC109468310</fullName>
    </submittedName>
</protein>
<dbReference type="Gene3D" id="1.10.2000.10">
    <property type="entry name" value="Frizzled cysteine-rich domain"/>
    <property type="match status" value="1"/>
</dbReference>
<evidence type="ECO:0000259" key="10">
    <source>
        <dbReference type="PROSITE" id="PS50070"/>
    </source>
</evidence>
<dbReference type="InterPro" id="IPR036719">
    <property type="entry name" value="Neuro-gated_channel_TM_sf"/>
</dbReference>
<feature type="transmembrane region" description="Helical" evidence="8">
    <location>
        <begin position="696"/>
        <end position="721"/>
    </location>
</feature>
<dbReference type="PROSITE" id="PS50923">
    <property type="entry name" value="SUSHI"/>
    <property type="match status" value="1"/>
</dbReference>
<evidence type="ECO:0000259" key="11">
    <source>
        <dbReference type="PROSITE" id="PS50923"/>
    </source>
</evidence>
<dbReference type="InterPro" id="IPR036055">
    <property type="entry name" value="LDL_receptor-like_sf"/>
</dbReference>
<evidence type="ECO:0000256" key="8">
    <source>
        <dbReference type="SAM" id="Phobius"/>
    </source>
</evidence>
<evidence type="ECO:0000256" key="4">
    <source>
        <dbReference type="PROSITE-ProRule" id="PRU00059"/>
    </source>
</evidence>
<keyword evidence="8" id="KW-1133">Transmembrane helix</keyword>
<feature type="disulfide bond" evidence="6">
    <location>
        <begin position="153"/>
        <end position="168"/>
    </location>
</feature>
<dbReference type="Gene3D" id="4.10.400.10">
    <property type="entry name" value="Low-density Lipoprotein Receptor"/>
    <property type="match status" value="1"/>
</dbReference>
<reference evidence="13" key="1">
    <citation type="submission" date="2025-08" db="UniProtKB">
        <authorList>
            <consortium name="RefSeq"/>
        </authorList>
    </citation>
    <scope>IDENTIFICATION</scope>
    <source>
        <tissue evidence="13">Gonad</tissue>
    </source>
</reference>
<dbReference type="SMART" id="SM00032">
    <property type="entry name" value="CCP"/>
    <property type="match status" value="1"/>
</dbReference>
<dbReference type="InterPro" id="IPR036734">
    <property type="entry name" value="Neur_chan_lig-bd_sf"/>
</dbReference>
<dbReference type="Gene3D" id="2.10.70.10">
    <property type="entry name" value="Complement Module, domain 1"/>
    <property type="match status" value="1"/>
</dbReference>
<evidence type="ECO:0000313" key="12">
    <source>
        <dbReference type="Proteomes" id="UP000515135"/>
    </source>
</evidence>
<dbReference type="Pfam" id="PF00051">
    <property type="entry name" value="Kringle"/>
    <property type="match status" value="1"/>
</dbReference>